<proteinExistence type="predicted"/>
<name>A0A1M5H1N8_9SPHI</name>
<dbReference type="OrthoDB" id="945117at2"/>
<evidence type="ECO:0000259" key="3">
    <source>
        <dbReference type="Pfam" id="PF13505"/>
    </source>
</evidence>
<dbReference type="Pfam" id="PF13505">
    <property type="entry name" value="OMP_b-brl"/>
    <property type="match status" value="1"/>
</dbReference>
<feature type="domain" description="Outer membrane protein beta-barrel" evidence="3">
    <location>
        <begin position="7"/>
        <end position="195"/>
    </location>
</feature>
<dbReference type="RefSeq" id="WP_073233137.1">
    <property type="nucleotide sequence ID" value="NZ_FQUQ01000004.1"/>
</dbReference>
<dbReference type="InterPro" id="IPR011250">
    <property type="entry name" value="OMP/PagP_B-barrel"/>
</dbReference>
<reference evidence="5" key="1">
    <citation type="submission" date="2016-11" db="EMBL/GenBank/DDBJ databases">
        <authorList>
            <person name="Varghese N."/>
            <person name="Submissions S."/>
        </authorList>
    </citation>
    <scope>NUCLEOTIDE SEQUENCE [LARGE SCALE GENOMIC DNA]</scope>
    <source>
        <strain evidence="5">DSM 16990</strain>
    </source>
</reference>
<dbReference type="EMBL" id="FQUQ01000004">
    <property type="protein sequence ID" value="SHG09887.1"/>
    <property type="molecule type" value="Genomic_DNA"/>
</dbReference>
<keyword evidence="1 2" id="KW-0732">Signal</keyword>
<sequence>MNKKLIIAAALCGLALGSRAQTEKGSFLLGGDFNFHSKRDKDDAPRTNSFGLGPKFGYFISDNFAIGLGASYFYSNQESWTTDDQGPEGPIRKFNNGFRQSGFNIAPFVRHYIDLNAKFKFFSNLSVSAGKSWGRSLGEPTTNNYLSKFELKYYGATLSPGFVFFPTKKIAIELSTTLISYHRSEDTFKYDPNNVNTLYVPQIRHMFQFGLSTIQPAIGVNYHF</sequence>
<accession>A0A1M5H1N8</accession>
<evidence type="ECO:0000256" key="1">
    <source>
        <dbReference type="ARBA" id="ARBA00022729"/>
    </source>
</evidence>
<feature type="chain" id="PRO_5012657600" evidence="2">
    <location>
        <begin position="21"/>
        <end position="224"/>
    </location>
</feature>
<dbReference type="SUPFAM" id="SSF56925">
    <property type="entry name" value="OMPA-like"/>
    <property type="match status" value="1"/>
</dbReference>
<dbReference type="Gene3D" id="2.40.160.20">
    <property type="match status" value="1"/>
</dbReference>
<gene>
    <name evidence="4" type="ORF">SAMN04488522_104466</name>
</gene>
<feature type="signal peptide" evidence="2">
    <location>
        <begin position="1"/>
        <end position="20"/>
    </location>
</feature>
<protein>
    <submittedName>
        <fullName evidence="4">Outer membrane protein beta-barrel domain-containing protein</fullName>
    </submittedName>
</protein>
<keyword evidence="5" id="KW-1185">Reference proteome</keyword>
<evidence type="ECO:0000313" key="4">
    <source>
        <dbReference type="EMBL" id="SHG09887.1"/>
    </source>
</evidence>
<dbReference type="InterPro" id="IPR027385">
    <property type="entry name" value="Beta-barrel_OMP"/>
</dbReference>
<evidence type="ECO:0000313" key="5">
    <source>
        <dbReference type="Proteomes" id="UP000184287"/>
    </source>
</evidence>
<dbReference type="STRING" id="288992.SAMN04488522_104466"/>
<evidence type="ECO:0000256" key="2">
    <source>
        <dbReference type="SAM" id="SignalP"/>
    </source>
</evidence>
<dbReference type="AlphaFoldDB" id="A0A1M5H1N8"/>
<organism evidence="4 5">
    <name type="scientific">Pedobacter caeni</name>
    <dbReference type="NCBI Taxonomy" id="288992"/>
    <lineage>
        <taxon>Bacteria</taxon>
        <taxon>Pseudomonadati</taxon>
        <taxon>Bacteroidota</taxon>
        <taxon>Sphingobacteriia</taxon>
        <taxon>Sphingobacteriales</taxon>
        <taxon>Sphingobacteriaceae</taxon>
        <taxon>Pedobacter</taxon>
    </lineage>
</organism>
<dbReference type="Proteomes" id="UP000184287">
    <property type="component" value="Unassembled WGS sequence"/>
</dbReference>